<dbReference type="PATRIC" id="fig|301148.3.peg.3166"/>
<dbReference type="GO" id="GO:0005737">
    <property type="term" value="C:cytoplasm"/>
    <property type="evidence" value="ECO:0007669"/>
    <property type="project" value="UniProtKB-SubCell"/>
</dbReference>
<evidence type="ECO:0000256" key="13">
    <source>
        <dbReference type="HAMAP-Rule" id="MF_00111"/>
    </source>
</evidence>
<comment type="caution">
    <text evidence="16">The sequence shown here is derived from an EMBL/GenBank/DDBJ whole genome shotgun (WGS) entry which is preliminary data.</text>
</comment>
<dbReference type="GO" id="GO:0008360">
    <property type="term" value="P:regulation of cell shape"/>
    <property type="evidence" value="ECO:0007669"/>
    <property type="project" value="UniProtKB-KW"/>
</dbReference>
<evidence type="ECO:0000256" key="3">
    <source>
        <dbReference type="ARBA" id="ARBA00022490"/>
    </source>
</evidence>
<dbReference type="NCBIfam" id="NF006873">
    <property type="entry name" value="PRK09369.1"/>
    <property type="match status" value="1"/>
</dbReference>
<evidence type="ECO:0000313" key="16">
    <source>
        <dbReference type="EMBL" id="KYD19892.1"/>
    </source>
</evidence>
<keyword evidence="4 13" id="KW-0132">Cell division</keyword>
<evidence type="ECO:0000313" key="17">
    <source>
        <dbReference type="Proteomes" id="UP000075683"/>
    </source>
</evidence>
<keyword evidence="10 13" id="KW-0670">Pyruvate</keyword>
<dbReference type="EC" id="2.5.1.7" evidence="13"/>
<dbReference type="GO" id="GO:0009252">
    <property type="term" value="P:peptidoglycan biosynthetic process"/>
    <property type="evidence" value="ECO:0007669"/>
    <property type="project" value="UniProtKB-UniRule"/>
</dbReference>
<feature type="binding site" evidence="13">
    <location>
        <position position="383"/>
    </location>
    <ligand>
        <name>UDP-N-acetyl-alpha-D-glucosamine</name>
        <dbReference type="ChEBI" id="CHEBI:57705"/>
    </ligand>
</feature>
<dbReference type="InterPro" id="IPR005750">
    <property type="entry name" value="UDP_GlcNAc_COvinyl_MurA"/>
</dbReference>
<evidence type="ECO:0000256" key="2">
    <source>
        <dbReference type="ARBA" id="ARBA00004752"/>
    </source>
</evidence>
<dbReference type="GO" id="GO:0008760">
    <property type="term" value="F:UDP-N-acetylglucosamine 1-carboxyvinyltransferase activity"/>
    <property type="evidence" value="ECO:0007669"/>
    <property type="project" value="UniProtKB-UniRule"/>
</dbReference>
<dbReference type="GO" id="GO:0019277">
    <property type="term" value="P:UDP-N-acetylgalactosamine biosynthetic process"/>
    <property type="evidence" value="ECO:0007669"/>
    <property type="project" value="InterPro"/>
</dbReference>
<feature type="active site" description="Proton donor" evidence="13">
    <location>
        <position position="173"/>
    </location>
</feature>
<dbReference type="SUPFAM" id="SSF55205">
    <property type="entry name" value="EPT/RTPC-like"/>
    <property type="match status" value="1"/>
</dbReference>
<dbReference type="InterPro" id="IPR013792">
    <property type="entry name" value="RNA3'P_cycl/enolpyr_Trfase_a/b"/>
</dbReference>
<evidence type="ECO:0000256" key="14">
    <source>
        <dbReference type="SAM" id="MobiDB-lite"/>
    </source>
</evidence>
<keyword evidence="6 13" id="KW-0133">Cell shape</keyword>
<name>A0A150M6Q7_9BACI</name>
<dbReference type="PANTHER" id="PTHR43783">
    <property type="entry name" value="UDP-N-ACETYLGLUCOSAMINE 1-CARBOXYVINYLTRANSFERASE"/>
    <property type="match status" value="1"/>
</dbReference>
<evidence type="ECO:0000256" key="11">
    <source>
        <dbReference type="ARBA" id="ARBA00038367"/>
    </source>
</evidence>
<evidence type="ECO:0000259" key="15">
    <source>
        <dbReference type="Pfam" id="PF00275"/>
    </source>
</evidence>
<dbReference type="CDD" id="cd01555">
    <property type="entry name" value="UdpNAET"/>
    <property type="match status" value="1"/>
</dbReference>
<dbReference type="Gene3D" id="3.65.10.10">
    <property type="entry name" value="Enolpyruvate transferase domain"/>
    <property type="match status" value="2"/>
</dbReference>
<comment type="pathway">
    <text evidence="2 13">Cell wall biogenesis; peptidoglycan biosynthesis.</text>
</comment>
<keyword evidence="9 13" id="KW-0961">Cell wall biogenesis/degradation</keyword>
<dbReference type="STRING" id="301148.B4135_0791"/>
<feature type="modified residue" description="2-(S-cysteinyl)pyruvic acid O-phosphothioketal" evidence="13">
    <location>
        <position position="173"/>
    </location>
</feature>
<comment type="function">
    <text evidence="13">Cell wall formation. Adds enolpyruvyl to UDP-N-acetylglucosamine.</text>
</comment>
<evidence type="ECO:0000256" key="6">
    <source>
        <dbReference type="ARBA" id="ARBA00022960"/>
    </source>
</evidence>
<comment type="catalytic activity">
    <reaction evidence="12 13">
        <text>phosphoenolpyruvate + UDP-N-acetyl-alpha-D-glucosamine = UDP-N-acetyl-3-O-(1-carboxyvinyl)-alpha-D-glucosamine + phosphate</text>
        <dbReference type="Rhea" id="RHEA:18681"/>
        <dbReference type="ChEBI" id="CHEBI:43474"/>
        <dbReference type="ChEBI" id="CHEBI:57705"/>
        <dbReference type="ChEBI" id="CHEBI:58702"/>
        <dbReference type="ChEBI" id="CHEBI:68483"/>
        <dbReference type="EC" id="2.5.1.7"/>
    </reaction>
</comment>
<evidence type="ECO:0000256" key="1">
    <source>
        <dbReference type="ARBA" id="ARBA00004496"/>
    </source>
</evidence>
<evidence type="ECO:0000256" key="7">
    <source>
        <dbReference type="ARBA" id="ARBA00022984"/>
    </source>
</evidence>
<organism evidence="16 17">
    <name type="scientific">Caldibacillus debilis</name>
    <dbReference type="NCBI Taxonomy" id="301148"/>
    <lineage>
        <taxon>Bacteria</taxon>
        <taxon>Bacillati</taxon>
        <taxon>Bacillota</taxon>
        <taxon>Bacilli</taxon>
        <taxon>Bacillales</taxon>
        <taxon>Bacillaceae</taxon>
        <taxon>Caldibacillus</taxon>
    </lineage>
</organism>
<proteinExistence type="inferred from homology"/>
<comment type="caution">
    <text evidence="13">Lacks conserved residue(s) required for the propagation of feature annotation.</text>
</comment>
<protein>
    <recommendedName>
        <fullName evidence="13">UDP-N-acetylglucosamine 1-carboxyvinyltransferase</fullName>
        <ecNumber evidence="13">2.5.1.7</ecNumber>
    </recommendedName>
    <alternativeName>
        <fullName evidence="13">Enoylpyruvate transferase</fullName>
    </alternativeName>
    <alternativeName>
        <fullName evidence="13">UDP-N-acetylglucosamine enolpyruvyl transferase</fullName>
        <shortName evidence="13">EPT</shortName>
    </alternativeName>
</protein>
<dbReference type="GO" id="GO:0051301">
    <property type="term" value="P:cell division"/>
    <property type="evidence" value="ECO:0007669"/>
    <property type="project" value="UniProtKB-KW"/>
</dbReference>
<keyword evidence="3 13" id="KW-0963">Cytoplasm</keyword>
<dbReference type="FunFam" id="3.65.10.10:FF:000001">
    <property type="entry name" value="UDP-N-acetylglucosamine 1-carboxyvinyltransferase"/>
    <property type="match status" value="1"/>
</dbReference>
<comment type="subcellular location">
    <subcellularLocation>
        <location evidence="1 13">Cytoplasm</location>
    </subcellularLocation>
</comment>
<dbReference type="InterPro" id="IPR001986">
    <property type="entry name" value="Enolpyruvate_Tfrase_dom"/>
</dbReference>
<keyword evidence="7 13" id="KW-0573">Peptidoglycan synthesis</keyword>
<evidence type="ECO:0000256" key="5">
    <source>
        <dbReference type="ARBA" id="ARBA00022679"/>
    </source>
</evidence>
<gene>
    <name evidence="13" type="primary">murA</name>
    <name evidence="16" type="ORF">B4135_0791</name>
</gene>
<keyword evidence="8 13" id="KW-0131">Cell cycle</keyword>
<comment type="similarity">
    <text evidence="11 13">Belongs to the EPSP synthase family. MurA subfamily.</text>
</comment>
<evidence type="ECO:0000256" key="12">
    <source>
        <dbReference type="ARBA" id="ARBA00047527"/>
    </source>
</evidence>
<keyword evidence="5 13" id="KW-0808">Transferase</keyword>
<evidence type="ECO:0000256" key="9">
    <source>
        <dbReference type="ARBA" id="ARBA00023316"/>
    </source>
</evidence>
<sequence>MLPFLKSSILRRGKVFRKFPCLSPIFLDDAEDTGPDSGRTAGGHFENGSDDRRREIAMEKLKIVGGRTLKGHIRVSEAKNSAVALIPAAILADSPVTIEGVPKISDVEILKGLLEEIGGKVEVRGSDMIIDPARMIPMPLPNGRVKKLRASYYLMGAMLGRFKQAVIGLPGGCFLGPRPIDQHIKGFEALGAKVTNEQGAIYLRAEELTGARIYLDVVSVGATINIMLAAVRAKGRTIIENAAKEPEIIDVATLLNNMGAKIKGAGTDVIRIDGVERLSGCRHTIIPDRIEAGTYMILAAAMGDGVVIDNVIPLHLESVIAKLREMGVHVETGNDQIFIARPEKLKPVDIKTLVYPGFPTDLQQPITALLTKADGTSVVTDTIYPSRFKHVDELRRMNASIKVEGGSALIKGPVQLHGAKVRATDLRAGASLVVAGLMAEGVTEISGVEHIDRGYSNLVEKLQGIGAEIWREEMTEQEAEQMQSS</sequence>
<feature type="binding site" evidence="13">
    <location>
        <begin position="178"/>
        <end position="182"/>
    </location>
    <ligand>
        <name>UDP-N-acetyl-alpha-D-glucosamine</name>
        <dbReference type="ChEBI" id="CHEBI:57705"/>
    </ligand>
</feature>
<dbReference type="Proteomes" id="UP000075683">
    <property type="component" value="Unassembled WGS sequence"/>
</dbReference>
<dbReference type="AlphaFoldDB" id="A0A150M6Q7"/>
<reference evidence="16 17" key="1">
    <citation type="submission" date="2016-01" db="EMBL/GenBank/DDBJ databases">
        <title>Draft Genome Sequences of Seven Thermophilic Sporeformers Isolated from Foods.</title>
        <authorList>
            <person name="Berendsen E.M."/>
            <person name="Wells-Bennik M.H."/>
            <person name="Krawcyk A.O."/>
            <person name="De Jong A."/>
            <person name="Holsappel S."/>
            <person name="Eijlander R.T."/>
            <person name="Kuipers O.P."/>
        </authorList>
    </citation>
    <scope>NUCLEOTIDE SEQUENCE [LARGE SCALE GENOMIC DNA]</scope>
    <source>
        <strain evidence="16 17">B4135</strain>
    </source>
</reference>
<dbReference type="NCBIfam" id="NF009470">
    <property type="entry name" value="PRK12830.1"/>
    <property type="match status" value="1"/>
</dbReference>
<dbReference type="InterPro" id="IPR050068">
    <property type="entry name" value="MurA_subfamily"/>
</dbReference>
<evidence type="ECO:0000256" key="10">
    <source>
        <dbReference type="ARBA" id="ARBA00023317"/>
    </source>
</evidence>
<evidence type="ECO:0000256" key="8">
    <source>
        <dbReference type="ARBA" id="ARBA00023306"/>
    </source>
</evidence>
<dbReference type="InterPro" id="IPR036968">
    <property type="entry name" value="Enolpyruvate_Tfrase_sf"/>
</dbReference>
<feature type="domain" description="Enolpyruvate transferase" evidence="15">
    <location>
        <begin position="66"/>
        <end position="462"/>
    </location>
</feature>
<evidence type="ECO:0000256" key="4">
    <source>
        <dbReference type="ARBA" id="ARBA00022618"/>
    </source>
</evidence>
<dbReference type="NCBIfam" id="TIGR01072">
    <property type="entry name" value="murA"/>
    <property type="match status" value="1"/>
</dbReference>
<dbReference type="GO" id="GO:0071555">
    <property type="term" value="P:cell wall organization"/>
    <property type="evidence" value="ECO:0007669"/>
    <property type="project" value="UniProtKB-KW"/>
</dbReference>
<feature type="region of interest" description="Disordered" evidence="14">
    <location>
        <begin position="32"/>
        <end position="51"/>
    </location>
</feature>
<dbReference type="Pfam" id="PF00275">
    <property type="entry name" value="EPSP_synthase"/>
    <property type="match status" value="1"/>
</dbReference>
<dbReference type="EMBL" id="LQYT01000037">
    <property type="protein sequence ID" value="KYD19892.1"/>
    <property type="molecule type" value="Genomic_DNA"/>
</dbReference>
<dbReference type="UniPathway" id="UPA00219"/>
<dbReference type="PANTHER" id="PTHR43783:SF2">
    <property type="entry name" value="UDP-N-ACETYLGLUCOSAMINE 1-CARBOXYVINYLTRANSFERASE 2"/>
    <property type="match status" value="1"/>
</dbReference>
<feature type="binding site" evidence="13">
    <location>
        <begin position="79"/>
        <end position="80"/>
    </location>
    <ligand>
        <name>phosphoenolpyruvate</name>
        <dbReference type="ChEBI" id="CHEBI:58702"/>
    </ligand>
</feature>
<feature type="binding site" evidence="13">
    <location>
        <position position="361"/>
    </location>
    <ligand>
        <name>UDP-N-acetyl-alpha-D-glucosamine</name>
        <dbReference type="ChEBI" id="CHEBI:57705"/>
    </ligand>
</feature>
<dbReference type="HAMAP" id="MF_00111">
    <property type="entry name" value="MurA"/>
    <property type="match status" value="1"/>
</dbReference>
<accession>A0A150M6Q7</accession>
<feature type="binding site" evidence="13">
    <location>
        <position position="149"/>
    </location>
    <ligand>
        <name>UDP-N-acetyl-alpha-D-glucosamine</name>
        <dbReference type="ChEBI" id="CHEBI:57705"/>
    </ligand>
</feature>